<organism evidence="1 2">
    <name type="scientific">Morganella morganii</name>
    <name type="common">Proteus morganii</name>
    <dbReference type="NCBI Taxonomy" id="582"/>
    <lineage>
        <taxon>Bacteria</taxon>
        <taxon>Pseudomonadati</taxon>
        <taxon>Pseudomonadota</taxon>
        <taxon>Gammaproteobacteria</taxon>
        <taxon>Enterobacterales</taxon>
        <taxon>Morganellaceae</taxon>
        <taxon>Morganella</taxon>
    </lineage>
</organism>
<feature type="non-terminal residue" evidence="1">
    <location>
        <position position="1"/>
    </location>
</feature>
<dbReference type="EMBL" id="PKLF01000115">
    <property type="protein sequence ID" value="MBE8614916.1"/>
    <property type="molecule type" value="Genomic_DNA"/>
</dbReference>
<comment type="caution">
    <text evidence="1">The sequence shown here is derived from an EMBL/GenBank/DDBJ whole genome shotgun (WGS) entry which is preliminary data.</text>
</comment>
<proteinExistence type="predicted"/>
<protein>
    <submittedName>
        <fullName evidence="1">DNA primase</fullName>
    </submittedName>
</protein>
<dbReference type="Proteomes" id="UP000650477">
    <property type="component" value="Unassembled WGS sequence"/>
</dbReference>
<evidence type="ECO:0000313" key="1">
    <source>
        <dbReference type="EMBL" id="MBE8614916.1"/>
    </source>
</evidence>
<feature type="non-terminal residue" evidence="1">
    <location>
        <position position="107"/>
    </location>
</feature>
<dbReference type="AlphaFoldDB" id="A0A8I0Q6M7"/>
<reference evidence="1" key="1">
    <citation type="submission" date="2017-12" db="EMBL/GenBank/DDBJ databases">
        <title>Genome sequencing and analysis.</title>
        <authorList>
            <person name="Huang Y.-T."/>
        </authorList>
    </citation>
    <scope>NUCLEOTIDE SEQUENCE</scope>
    <source>
        <strain evidence="1">VGH116</strain>
    </source>
</reference>
<gene>
    <name evidence="1" type="ORF">CYG68_21630</name>
</gene>
<name>A0A8I0Q6M7_MORMO</name>
<sequence length="107" mass="12071">WIDWSLTAADSYPDEQLDDVAAVRWDNSLVPDGSSYRGIFADAQKYGWTNPAALRLRAQNISKMAPSTRGELLAQHYGDVCLKADGNMVYRYTGQGWTFIPEAELRR</sequence>
<accession>A0A8I0Q6M7</accession>
<evidence type="ECO:0000313" key="2">
    <source>
        <dbReference type="Proteomes" id="UP000650477"/>
    </source>
</evidence>